<name>A0A368N3D8_9FLAO</name>
<proteinExistence type="predicted"/>
<organism evidence="2 3">
    <name type="scientific">Chryseobacterium lacus</name>
    <dbReference type="NCBI Taxonomy" id="2058346"/>
    <lineage>
        <taxon>Bacteria</taxon>
        <taxon>Pseudomonadati</taxon>
        <taxon>Bacteroidota</taxon>
        <taxon>Flavobacteriia</taxon>
        <taxon>Flavobacteriales</taxon>
        <taxon>Weeksellaceae</taxon>
        <taxon>Chryseobacterium group</taxon>
        <taxon>Chryseobacterium</taxon>
    </lineage>
</organism>
<dbReference type="Pfam" id="PF01565">
    <property type="entry name" value="FAD_binding_4"/>
    <property type="match status" value="1"/>
</dbReference>
<sequence>MKRDFVQKITNWGNFPVVEKEIKAEENIREIQAYVQNAHEIIARGNGRCYGDAALGEKMFSTKRLNKFISFDRLNGILECESGVLLSDILEVIVPQGYFLSVTPGTKFITVGGAVASDVHGKNHHSEGCFSEHVLAFSLLTENGEILHCSRNSHEDKFWATIGGMGLTGIILSAKIKLKNIETAYIRQERIKAENLDEIFRLFDESENWTYNVAWIDCLQKGKNIGKSILIRGEHAFRHELTHKKSIDPLHIKKKNPPSIPFFFPEFFLNSMTVKFFNWFYYVKQTTKKINELVDYEAFFYPLDVVENWNKIYGKKGFIQYQMVIPKENGKEGMRKILETIAEDGSGSFLAVLKLFGKNNPKAYNSFPMEGYTLALDFRMTSKLKNLVQKLDEIVEQYGGRIYLSKDVMSKPSLTNYLRNVNNPKFVSHQHKRIINAGKDESFVSIKNDKR</sequence>
<dbReference type="InterPro" id="IPR016169">
    <property type="entry name" value="FAD-bd_PCMH_sub2"/>
</dbReference>
<dbReference type="RefSeq" id="WP_114302465.1">
    <property type="nucleotide sequence ID" value="NZ_QPIE01000001.1"/>
</dbReference>
<dbReference type="EMBL" id="QPIE01000001">
    <property type="protein sequence ID" value="RCU44690.1"/>
    <property type="molecule type" value="Genomic_DNA"/>
</dbReference>
<dbReference type="InterPro" id="IPR006094">
    <property type="entry name" value="Oxid_FAD_bind_N"/>
</dbReference>
<reference evidence="2 3" key="1">
    <citation type="submission" date="2018-07" db="EMBL/GenBank/DDBJ databases">
        <title>Chryseobacterium lacus sp. nov., isolated from lake water.</title>
        <authorList>
            <person name="Li C.-M."/>
        </authorList>
    </citation>
    <scope>NUCLEOTIDE SEQUENCE [LARGE SCALE GENOMIC DNA]</scope>
    <source>
        <strain evidence="2 3">YLOS41</strain>
    </source>
</reference>
<dbReference type="PANTHER" id="PTHR43762:SF1">
    <property type="entry name" value="D-ARABINONO-1,4-LACTONE OXIDASE"/>
    <property type="match status" value="1"/>
</dbReference>
<dbReference type="SUPFAM" id="SSF56176">
    <property type="entry name" value="FAD-binding/transporter-associated domain-like"/>
    <property type="match status" value="1"/>
</dbReference>
<dbReference type="InterPro" id="IPR036318">
    <property type="entry name" value="FAD-bd_PCMH-like_sf"/>
</dbReference>
<dbReference type="InterPro" id="IPR016166">
    <property type="entry name" value="FAD-bd_PCMH"/>
</dbReference>
<dbReference type="GO" id="GO:0071949">
    <property type="term" value="F:FAD binding"/>
    <property type="evidence" value="ECO:0007669"/>
    <property type="project" value="InterPro"/>
</dbReference>
<gene>
    <name evidence="2" type="ORF">DQ356_00210</name>
</gene>
<dbReference type="Gene3D" id="3.30.465.10">
    <property type="match status" value="1"/>
</dbReference>
<dbReference type="OrthoDB" id="545125at2"/>
<dbReference type="AlphaFoldDB" id="A0A368N3D8"/>
<dbReference type="PANTHER" id="PTHR43762">
    <property type="entry name" value="L-GULONOLACTONE OXIDASE"/>
    <property type="match status" value="1"/>
</dbReference>
<dbReference type="GO" id="GO:0016899">
    <property type="term" value="F:oxidoreductase activity, acting on the CH-OH group of donors, oxygen as acceptor"/>
    <property type="evidence" value="ECO:0007669"/>
    <property type="project" value="InterPro"/>
</dbReference>
<dbReference type="Proteomes" id="UP000252172">
    <property type="component" value="Unassembled WGS sequence"/>
</dbReference>
<keyword evidence="3" id="KW-1185">Reference proteome</keyword>
<evidence type="ECO:0000313" key="2">
    <source>
        <dbReference type="EMBL" id="RCU44690.1"/>
    </source>
</evidence>
<evidence type="ECO:0000259" key="1">
    <source>
        <dbReference type="PROSITE" id="PS51387"/>
    </source>
</evidence>
<evidence type="ECO:0000313" key="3">
    <source>
        <dbReference type="Proteomes" id="UP000252172"/>
    </source>
</evidence>
<dbReference type="InterPro" id="IPR010031">
    <property type="entry name" value="FAD_lactone_oxidase-like"/>
</dbReference>
<dbReference type="PROSITE" id="PS51387">
    <property type="entry name" value="FAD_PCMH"/>
    <property type="match status" value="1"/>
</dbReference>
<accession>A0A368N3D8</accession>
<comment type="caution">
    <text evidence="2">The sequence shown here is derived from an EMBL/GenBank/DDBJ whole genome shotgun (WGS) entry which is preliminary data.</text>
</comment>
<feature type="domain" description="FAD-binding PCMH-type" evidence="1">
    <location>
        <begin position="15"/>
        <end position="181"/>
    </location>
</feature>
<protein>
    <submittedName>
        <fullName evidence="2">FAD-binding oxidoreductase</fullName>
    </submittedName>
</protein>